<dbReference type="SMART" id="SM00382">
    <property type="entry name" value="AAA"/>
    <property type="match status" value="1"/>
</dbReference>
<dbReference type="GO" id="GO:0016887">
    <property type="term" value="F:ATP hydrolysis activity"/>
    <property type="evidence" value="ECO:0007669"/>
    <property type="project" value="InterPro"/>
</dbReference>
<protein>
    <submittedName>
        <fullName evidence="5">ATP-binding cassette domain-containing protein</fullName>
    </submittedName>
</protein>
<dbReference type="KEGG" id="lact:D7I46_06715"/>
<reference evidence="5 6" key="1">
    <citation type="submission" date="2018-09" db="EMBL/GenBank/DDBJ databases">
        <title>Genome sequencing of strain 1JSPR-7.</title>
        <authorList>
            <person name="Heo J."/>
            <person name="Kim S.-J."/>
            <person name="Kwon S.-W."/>
        </authorList>
    </citation>
    <scope>NUCLEOTIDE SEQUENCE [LARGE SCALE GENOMIC DNA]</scope>
    <source>
        <strain evidence="5 6">1JSPR-7</strain>
    </source>
</reference>
<evidence type="ECO:0000256" key="3">
    <source>
        <dbReference type="ARBA" id="ARBA00022840"/>
    </source>
</evidence>
<keyword evidence="3 5" id="KW-0067">ATP-binding</keyword>
<dbReference type="InterPro" id="IPR003593">
    <property type="entry name" value="AAA+_ATPase"/>
</dbReference>
<keyword evidence="6" id="KW-1185">Reference proteome</keyword>
<organism evidence="5 6">
    <name type="scientific">Lactococcus allomyrinae</name>
    <dbReference type="NCBI Taxonomy" id="2419773"/>
    <lineage>
        <taxon>Bacteria</taxon>
        <taxon>Bacillati</taxon>
        <taxon>Bacillota</taxon>
        <taxon>Bacilli</taxon>
        <taxon>Lactobacillales</taxon>
        <taxon>Streptococcaceae</taxon>
        <taxon>Lactococcus</taxon>
    </lineage>
</organism>
<name>A0A387BAN7_9LACT</name>
<dbReference type="GO" id="GO:0005524">
    <property type="term" value="F:ATP binding"/>
    <property type="evidence" value="ECO:0007669"/>
    <property type="project" value="UniProtKB-KW"/>
</dbReference>
<gene>
    <name evidence="5" type="ORF">D7I46_06715</name>
</gene>
<dbReference type="PANTHER" id="PTHR42939">
    <property type="entry name" value="ABC TRANSPORTER ATP-BINDING PROTEIN ALBC-RELATED"/>
    <property type="match status" value="1"/>
</dbReference>
<dbReference type="Pfam" id="PF00005">
    <property type="entry name" value="ABC_tran"/>
    <property type="match status" value="1"/>
</dbReference>
<dbReference type="InterPro" id="IPR017871">
    <property type="entry name" value="ABC_transporter-like_CS"/>
</dbReference>
<dbReference type="InterPro" id="IPR025302">
    <property type="entry name" value="DrrA1/2-like_C"/>
</dbReference>
<dbReference type="SUPFAM" id="SSF52540">
    <property type="entry name" value="P-loop containing nucleoside triphosphate hydrolases"/>
    <property type="match status" value="1"/>
</dbReference>
<evidence type="ECO:0000256" key="2">
    <source>
        <dbReference type="ARBA" id="ARBA00022741"/>
    </source>
</evidence>
<dbReference type="PANTHER" id="PTHR42939:SF1">
    <property type="entry name" value="ABC TRANSPORTER ATP-BINDING PROTEIN ALBC-RELATED"/>
    <property type="match status" value="1"/>
</dbReference>
<dbReference type="InterPro" id="IPR027417">
    <property type="entry name" value="P-loop_NTPase"/>
</dbReference>
<keyword evidence="1" id="KW-0813">Transport</keyword>
<dbReference type="Pfam" id="PF13732">
    <property type="entry name" value="DrrA1-3_C"/>
    <property type="match status" value="1"/>
</dbReference>
<dbReference type="Gene3D" id="3.40.50.300">
    <property type="entry name" value="P-loop containing nucleotide triphosphate hydrolases"/>
    <property type="match status" value="1"/>
</dbReference>
<dbReference type="PROSITE" id="PS00211">
    <property type="entry name" value="ABC_TRANSPORTER_1"/>
    <property type="match status" value="1"/>
</dbReference>
<dbReference type="Proteomes" id="UP000269374">
    <property type="component" value="Chromosome"/>
</dbReference>
<evidence type="ECO:0000313" key="6">
    <source>
        <dbReference type="Proteomes" id="UP000269374"/>
    </source>
</evidence>
<feature type="domain" description="ABC transporter" evidence="4">
    <location>
        <begin position="3"/>
        <end position="230"/>
    </location>
</feature>
<dbReference type="EMBL" id="CP032627">
    <property type="protein sequence ID" value="AYG00813.1"/>
    <property type="molecule type" value="Genomic_DNA"/>
</dbReference>
<evidence type="ECO:0000256" key="1">
    <source>
        <dbReference type="ARBA" id="ARBA00022448"/>
    </source>
</evidence>
<keyword evidence="2" id="KW-0547">Nucleotide-binding</keyword>
<sequence>MTLQIKNVTKRFGDKVAVDDLSMTVAPGEVMGLIGQNGAGKTTSFRMILDFIQAEQGTITWDGEKITQKTKQLIGFLPEERGLYQKMTVEDQIMYFAELHGMKRSDARIKVAEWMKRVEVIGKPTDKVQTLSKGNAQKVQFIATLIHEPKFLILDEPFTGLDPVNTEILRNEIKKSRDNGAAVIFSNHNMSDVELLSDNLLMLKDGKTILNGTVQDIRESYGRTRIYLEDGVSDDDLLAISGVKSVTKQGGGRSIKLVNAEVGREIFQKVALKGYVQAFVQAPPSLDEIFRMEVAEKDAEKVDIVRDEQVERLIGGNK</sequence>
<dbReference type="InterPro" id="IPR051782">
    <property type="entry name" value="ABC_Transporter_VariousFunc"/>
</dbReference>
<dbReference type="PROSITE" id="PS50893">
    <property type="entry name" value="ABC_TRANSPORTER_2"/>
    <property type="match status" value="1"/>
</dbReference>
<proteinExistence type="predicted"/>
<accession>A0A387BAN7</accession>
<dbReference type="AlphaFoldDB" id="A0A387BAN7"/>
<evidence type="ECO:0000313" key="5">
    <source>
        <dbReference type="EMBL" id="AYG00813.1"/>
    </source>
</evidence>
<dbReference type="OrthoDB" id="9801987at2"/>
<dbReference type="InterPro" id="IPR003439">
    <property type="entry name" value="ABC_transporter-like_ATP-bd"/>
</dbReference>
<evidence type="ECO:0000259" key="4">
    <source>
        <dbReference type="PROSITE" id="PS50893"/>
    </source>
</evidence>
<dbReference type="RefSeq" id="WP_120772201.1">
    <property type="nucleotide sequence ID" value="NZ_CP032627.1"/>
</dbReference>